<dbReference type="Gene3D" id="6.10.250.3150">
    <property type="match status" value="1"/>
</dbReference>
<dbReference type="InterPro" id="IPR050570">
    <property type="entry name" value="Cell_wall_metabolism_enzyme"/>
</dbReference>
<evidence type="ECO:0000256" key="1">
    <source>
        <dbReference type="ARBA" id="ARBA00022729"/>
    </source>
</evidence>
<dbReference type="EMBL" id="JAFIRA010000040">
    <property type="protein sequence ID" value="MCJ2543913.1"/>
    <property type="molecule type" value="Genomic_DNA"/>
</dbReference>
<dbReference type="SUPFAM" id="SSF57997">
    <property type="entry name" value="Tropomyosin"/>
    <property type="match status" value="1"/>
</dbReference>
<dbReference type="PANTHER" id="PTHR21666:SF289">
    <property type="entry name" value="L-ALA--D-GLU ENDOPEPTIDASE"/>
    <property type="match status" value="1"/>
</dbReference>
<dbReference type="Pfam" id="PF24568">
    <property type="entry name" value="CC_PcsB"/>
    <property type="match status" value="1"/>
</dbReference>
<feature type="coiled-coil region" evidence="2">
    <location>
        <begin position="25"/>
        <end position="108"/>
    </location>
</feature>
<dbReference type="InterPro" id="IPR011055">
    <property type="entry name" value="Dup_hybrid_motif"/>
</dbReference>
<feature type="domain" description="Peptidoglycan hydrolase PcsB coiled-coil" evidence="5">
    <location>
        <begin position="96"/>
        <end position="167"/>
    </location>
</feature>
<sequence length="378" mass="42511">MLFGLLTLLLLAGLWVVAPSQAQNVNQLQQRQQQIQQQIQGNQRRLEELRQAEQEARRRMGSLQQNIQQTESSLRDNQYRLEQAQKALEQAQKDLEDLEDRLRRQQQGTAARLRYMQRQGAEHWWALLLSSRDLNEFFDRRHQLQLLIEADRQLIQELQATATEVDQQRIALEVQRNEISLILQELAAQKNQLQQQAATQEQLVGRLANERAAFEAAQRRLEADSQQLTGLIQQLIAQQAQQRGGGDPVQGTGRLIAPANGPITSPFGWRVHPIYRTRRFHAGIDFGVPTGTPVRAADRGTVIYAGWYGGYGNTVIINHGGGITTLYAHNSRVAVGVGQSVQRGQTIAAAGSTGLSTGPHVHFEVRVNGQPVDPRRYL</sequence>
<keyword evidence="7" id="KW-1185">Reference proteome</keyword>
<feature type="domain" description="M23ase beta-sheet core" evidence="4">
    <location>
        <begin position="279"/>
        <end position="374"/>
    </location>
</feature>
<evidence type="ECO:0000256" key="3">
    <source>
        <dbReference type="SAM" id="SignalP"/>
    </source>
</evidence>
<gene>
    <name evidence="6" type="ORF">JX360_13545</name>
</gene>
<name>A0ABT0CDR8_THEVL</name>
<comment type="caution">
    <text evidence="6">The sequence shown here is derived from an EMBL/GenBank/DDBJ whole genome shotgun (WGS) entry which is preliminary data.</text>
</comment>
<keyword evidence="2" id="KW-0175">Coiled coil</keyword>
<dbReference type="Gene3D" id="2.70.70.10">
    <property type="entry name" value="Glucose Permease (Domain IIA)"/>
    <property type="match status" value="1"/>
</dbReference>
<reference evidence="6" key="1">
    <citation type="submission" date="2021-02" db="EMBL/GenBank/DDBJ databases">
        <title>The CRISPR/cas machinery reduction and long-range gene transfer in the hot spring cyanobacterium Synechococcus.</title>
        <authorList>
            <person name="Dvorak P."/>
            <person name="Jahodarova E."/>
            <person name="Hasler P."/>
            <person name="Poulickova A."/>
        </authorList>
    </citation>
    <scope>NUCLEOTIDE SEQUENCE</scope>
    <source>
        <strain evidence="6">Rupite</strain>
    </source>
</reference>
<evidence type="ECO:0000256" key="2">
    <source>
        <dbReference type="SAM" id="Coils"/>
    </source>
</evidence>
<evidence type="ECO:0000259" key="4">
    <source>
        <dbReference type="Pfam" id="PF01551"/>
    </source>
</evidence>
<dbReference type="SUPFAM" id="SSF51261">
    <property type="entry name" value="Duplicated hybrid motif"/>
    <property type="match status" value="1"/>
</dbReference>
<dbReference type="PANTHER" id="PTHR21666">
    <property type="entry name" value="PEPTIDASE-RELATED"/>
    <property type="match status" value="1"/>
</dbReference>
<dbReference type="InterPro" id="IPR016047">
    <property type="entry name" value="M23ase_b-sheet_dom"/>
</dbReference>
<evidence type="ECO:0000313" key="7">
    <source>
        <dbReference type="Proteomes" id="UP000830835"/>
    </source>
</evidence>
<dbReference type="Pfam" id="PF01551">
    <property type="entry name" value="Peptidase_M23"/>
    <property type="match status" value="1"/>
</dbReference>
<dbReference type="CDD" id="cd12797">
    <property type="entry name" value="M23_peptidase"/>
    <property type="match status" value="1"/>
</dbReference>
<protein>
    <submittedName>
        <fullName evidence="6">Peptidoglycan DD-metalloendopeptidase family protein</fullName>
    </submittedName>
</protein>
<dbReference type="Proteomes" id="UP000830835">
    <property type="component" value="Unassembled WGS sequence"/>
</dbReference>
<feature type="coiled-coil region" evidence="2">
    <location>
        <begin position="148"/>
        <end position="227"/>
    </location>
</feature>
<dbReference type="InterPro" id="IPR057309">
    <property type="entry name" value="PcsB_CC"/>
</dbReference>
<evidence type="ECO:0000259" key="5">
    <source>
        <dbReference type="Pfam" id="PF24568"/>
    </source>
</evidence>
<feature type="chain" id="PRO_5046584455" evidence="3">
    <location>
        <begin position="23"/>
        <end position="378"/>
    </location>
</feature>
<keyword evidence="1 3" id="KW-0732">Signal</keyword>
<feature type="signal peptide" evidence="3">
    <location>
        <begin position="1"/>
        <end position="22"/>
    </location>
</feature>
<evidence type="ECO:0000313" key="6">
    <source>
        <dbReference type="EMBL" id="MCJ2543913.1"/>
    </source>
</evidence>
<organism evidence="6 7">
    <name type="scientific">Thermostichus vulcanus str. 'Rupite'</name>
    <dbReference type="NCBI Taxonomy" id="2813851"/>
    <lineage>
        <taxon>Bacteria</taxon>
        <taxon>Bacillati</taxon>
        <taxon>Cyanobacteriota</taxon>
        <taxon>Cyanophyceae</taxon>
        <taxon>Thermostichales</taxon>
        <taxon>Thermostichaceae</taxon>
        <taxon>Thermostichus</taxon>
    </lineage>
</organism>
<proteinExistence type="predicted"/>
<accession>A0ABT0CDR8</accession>